<dbReference type="GO" id="GO:1990281">
    <property type="term" value="C:efflux pump complex"/>
    <property type="evidence" value="ECO:0007669"/>
    <property type="project" value="TreeGrafter"/>
</dbReference>
<dbReference type="Proteomes" id="UP000472676">
    <property type="component" value="Unassembled WGS sequence"/>
</dbReference>
<feature type="domain" description="Multidrug resistance protein MdtA-like C-terminal permuted SH3" evidence="10">
    <location>
        <begin position="296"/>
        <end position="351"/>
    </location>
</feature>
<dbReference type="NCBIfam" id="TIGR01730">
    <property type="entry name" value="RND_mfp"/>
    <property type="match status" value="1"/>
</dbReference>
<evidence type="ECO:0000313" key="11">
    <source>
        <dbReference type="EMBL" id="NGY06110.1"/>
    </source>
</evidence>
<dbReference type="InterPro" id="IPR058627">
    <property type="entry name" value="MdtA-like_C"/>
</dbReference>
<dbReference type="Gene3D" id="1.10.287.470">
    <property type="entry name" value="Helix hairpin bin"/>
    <property type="match status" value="1"/>
</dbReference>
<dbReference type="Pfam" id="PF25876">
    <property type="entry name" value="HH_MFP_RND"/>
    <property type="match status" value="1"/>
</dbReference>
<dbReference type="InterPro" id="IPR058626">
    <property type="entry name" value="MdtA-like_b-barrel"/>
</dbReference>
<evidence type="ECO:0000259" key="10">
    <source>
        <dbReference type="Pfam" id="PF25967"/>
    </source>
</evidence>
<reference evidence="11 12" key="1">
    <citation type="journal article" date="2014" name="Int. J. Syst. Evol. Microbiol.">
        <title>Solimonas terrae sp. nov., isolated from soil.</title>
        <authorList>
            <person name="Kim S.J."/>
            <person name="Moon J.Y."/>
            <person name="Weon H.Y."/>
            <person name="Ahn J.H."/>
            <person name="Chen W.M."/>
            <person name="Kwon S.W."/>
        </authorList>
    </citation>
    <scope>NUCLEOTIDE SEQUENCE [LARGE SCALE GENOMIC DNA]</scope>
    <source>
        <strain evidence="11 12">KIS83-12</strain>
    </source>
</reference>
<evidence type="ECO:0000256" key="5">
    <source>
        <dbReference type="ARBA" id="ARBA00022519"/>
    </source>
</evidence>
<evidence type="ECO:0000313" key="12">
    <source>
        <dbReference type="Proteomes" id="UP000472676"/>
    </source>
</evidence>
<dbReference type="PANTHER" id="PTHR30469">
    <property type="entry name" value="MULTIDRUG RESISTANCE PROTEIN MDTA"/>
    <property type="match status" value="1"/>
</dbReference>
<dbReference type="Pfam" id="PF25917">
    <property type="entry name" value="BSH_RND"/>
    <property type="match status" value="1"/>
</dbReference>
<feature type="domain" description="Multidrug resistance protein MdtA-like alpha-helical hairpin" evidence="7">
    <location>
        <begin position="103"/>
        <end position="173"/>
    </location>
</feature>
<dbReference type="SUPFAM" id="SSF111369">
    <property type="entry name" value="HlyD-like secretion proteins"/>
    <property type="match status" value="1"/>
</dbReference>
<keyword evidence="6" id="KW-0472">Membrane</keyword>
<feature type="domain" description="Multidrug resistance protein MdtA-like beta-barrel" evidence="9">
    <location>
        <begin position="210"/>
        <end position="291"/>
    </location>
</feature>
<evidence type="ECO:0000259" key="7">
    <source>
        <dbReference type="Pfam" id="PF25876"/>
    </source>
</evidence>
<evidence type="ECO:0000256" key="2">
    <source>
        <dbReference type="ARBA" id="ARBA00009477"/>
    </source>
</evidence>
<dbReference type="Gene3D" id="2.40.30.170">
    <property type="match status" value="1"/>
</dbReference>
<evidence type="ECO:0000256" key="4">
    <source>
        <dbReference type="ARBA" id="ARBA00022475"/>
    </source>
</evidence>
<dbReference type="Pfam" id="PF25944">
    <property type="entry name" value="Beta-barrel_RND"/>
    <property type="match status" value="1"/>
</dbReference>
<keyword evidence="4" id="KW-1003">Cell membrane</keyword>
<keyword evidence="5" id="KW-0997">Cell inner membrane</keyword>
<keyword evidence="3" id="KW-0813">Transport</keyword>
<comment type="subcellular location">
    <subcellularLocation>
        <location evidence="1">Cell membrane</location>
    </subcellularLocation>
</comment>
<name>A0A6M2BUR4_9GAMM</name>
<dbReference type="InterPro" id="IPR058625">
    <property type="entry name" value="MdtA-like_BSH"/>
</dbReference>
<protein>
    <submittedName>
        <fullName evidence="11">Efflux RND transporter periplasmic adaptor subunit</fullName>
    </submittedName>
</protein>
<evidence type="ECO:0000259" key="8">
    <source>
        <dbReference type="Pfam" id="PF25917"/>
    </source>
</evidence>
<dbReference type="PANTHER" id="PTHR30469:SF36">
    <property type="entry name" value="BLL3903 PROTEIN"/>
    <property type="match status" value="1"/>
</dbReference>
<evidence type="ECO:0000256" key="3">
    <source>
        <dbReference type="ARBA" id="ARBA00022448"/>
    </source>
</evidence>
<evidence type="ECO:0000256" key="6">
    <source>
        <dbReference type="ARBA" id="ARBA00023136"/>
    </source>
</evidence>
<dbReference type="Gene3D" id="2.40.420.20">
    <property type="match status" value="1"/>
</dbReference>
<sequence>MSVRRLAMIAVLVIVVAMIWHWHKADGGAPQHAHAPTAVELTTVRSGAAPVQLSAVGNVVSPHTVNVRTQVSGTLKQTFFTEGDEVAAGAKLFQIDPAPYEATLAQARAQLAVDRASLAAARAQYERMKPLVDKDYVTSQEYDNARATADEGAARLLADRANVQTAEINLGYTLIRAPIAGRTGSIGARTGNLVASSDALPLVVLNEIDTVQIQFAIPQDQLPAVQQALAAGRLPVEVHGDDPQQLLASGHLVFVENAVDTSTGTVTLKAEVDNHEHKLWPGAFVSVSLTLSVQPDALLVPETAVQPGADGQYVFVVGDDHKAQLRTIVVDRQVGADVVVASGLRQGETIIARSPHNLQPGTDVISADAARAQAQERAARP</sequence>
<feature type="domain" description="Multidrug resistance protein MdtA-like barrel-sandwich hybrid" evidence="8">
    <location>
        <begin position="64"/>
        <end position="205"/>
    </location>
</feature>
<evidence type="ECO:0000256" key="1">
    <source>
        <dbReference type="ARBA" id="ARBA00004236"/>
    </source>
</evidence>
<keyword evidence="12" id="KW-1185">Reference proteome</keyword>
<comment type="caution">
    <text evidence="11">The sequence shown here is derived from an EMBL/GenBank/DDBJ whole genome shotgun (WGS) entry which is preliminary data.</text>
</comment>
<comment type="similarity">
    <text evidence="2">Belongs to the membrane fusion protein (MFP) (TC 8.A.1) family.</text>
</comment>
<gene>
    <name evidence="11" type="ORF">G7Y85_15150</name>
</gene>
<dbReference type="AlphaFoldDB" id="A0A6M2BUR4"/>
<accession>A0A6M2BUR4</accession>
<evidence type="ECO:0000259" key="9">
    <source>
        <dbReference type="Pfam" id="PF25944"/>
    </source>
</evidence>
<dbReference type="RefSeq" id="WP_166258996.1">
    <property type="nucleotide sequence ID" value="NZ_JAAMOW010000008.1"/>
</dbReference>
<dbReference type="InterPro" id="IPR058624">
    <property type="entry name" value="MdtA-like_HH"/>
</dbReference>
<organism evidence="11 12">
    <name type="scientific">Solimonas terrae</name>
    <dbReference type="NCBI Taxonomy" id="1396819"/>
    <lineage>
        <taxon>Bacteria</taxon>
        <taxon>Pseudomonadati</taxon>
        <taxon>Pseudomonadota</taxon>
        <taxon>Gammaproteobacteria</taxon>
        <taxon>Nevskiales</taxon>
        <taxon>Nevskiaceae</taxon>
        <taxon>Solimonas</taxon>
    </lineage>
</organism>
<proteinExistence type="inferred from homology"/>
<dbReference type="Pfam" id="PF25967">
    <property type="entry name" value="RND-MFP_C"/>
    <property type="match status" value="1"/>
</dbReference>
<dbReference type="Gene3D" id="2.40.50.100">
    <property type="match status" value="1"/>
</dbReference>
<dbReference type="GO" id="GO:0015562">
    <property type="term" value="F:efflux transmembrane transporter activity"/>
    <property type="evidence" value="ECO:0007669"/>
    <property type="project" value="TreeGrafter"/>
</dbReference>
<dbReference type="InterPro" id="IPR006143">
    <property type="entry name" value="RND_pump_MFP"/>
</dbReference>
<dbReference type="EMBL" id="JAAMOW010000008">
    <property type="protein sequence ID" value="NGY06110.1"/>
    <property type="molecule type" value="Genomic_DNA"/>
</dbReference>